<evidence type="ECO:0000256" key="5">
    <source>
        <dbReference type="ARBA" id="ARBA00036184"/>
    </source>
</evidence>
<gene>
    <name evidence="11" type="ordered locus">Sama_2197</name>
</gene>
<dbReference type="AlphaFoldDB" id="A1S7P6"/>
<name>A1S7P6_SHEAM</name>
<dbReference type="Gene3D" id="3.30.2350.10">
    <property type="entry name" value="Pseudouridine synthase"/>
    <property type="match status" value="1"/>
</dbReference>
<accession>A1S7P6</accession>
<keyword evidence="12" id="KW-1185">Reference proteome</keyword>
<keyword evidence="4 9" id="KW-0413">Isomerase</keyword>
<dbReference type="PANTHER" id="PTHR21600:SF91">
    <property type="entry name" value="DUAL-SPECIFICITY RNA PSEUDOURIDINE SYNTHASE RLUA"/>
    <property type="match status" value="1"/>
</dbReference>
<evidence type="ECO:0000313" key="11">
    <source>
        <dbReference type="EMBL" id="ABM00403.1"/>
    </source>
</evidence>
<evidence type="ECO:0000256" key="7">
    <source>
        <dbReference type="ARBA" id="ARBA00037305"/>
    </source>
</evidence>
<comment type="similarity">
    <text evidence="1 9">Belongs to the pseudouridine synthase RluA family.</text>
</comment>
<dbReference type="PANTHER" id="PTHR21600">
    <property type="entry name" value="MITOCHONDRIAL RNA PSEUDOURIDINE SYNTHASE"/>
    <property type="match status" value="1"/>
</dbReference>
<dbReference type="GO" id="GO:0000455">
    <property type="term" value="P:enzyme-directed rRNA pseudouridine synthesis"/>
    <property type="evidence" value="ECO:0007669"/>
    <property type="project" value="TreeGrafter"/>
</dbReference>
<keyword evidence="3" id="KW-0819">tRNA processing</keyword>
<dbReference type="InterPro" id="IPR006225">
    <property type="entry name" value="PsdUridine_synth_RluC/D"/>
</dbReference>
<dbReference type="InterPro" id="IPR020103">
    <property type="entry name" value="PsdUridine_synth_cat_dom_sf"/>
</dbReference>
<dbReference type="RefSeq" id="WP_011760310.1">
    <property type="nucleotide sequence ID" value="NC_008700.1"/>
</dbReference>
<dbReference type="SUPFAM" id="SSF55120">
    <property type="entry name" value="Pseudouridine synthase"/>
    <property type="match status" value="1"/>
</dbReference>
<keyword evidence="11" id="KW-0456">Lyase</keyword>
<dbReference type="InterPro" id="IPR006145">
    <property type="entry name" value="PsdUridine_synth_RsuA/RluA"/>
</dbReference>
<comment type="function">
    <text evidence="7">Dual specificity enzyme that catalyzes the synthesis of pseudouridine from uracil-746 in 23S ribosomal RNA and from uracil-32 in the anticodon stem and loop of transfer RNAs.</text>
</comment>
<sequence length="224" mass="25470">MEIFDYRPPAVPWLDIRYIDRDLIIINKPSGLLSNPGMAAHTHDSAITRLCRLYPEAILVHRLDCATSGIMVFARSKKAESNLKTQFQNRDTEKRYLAQVAGIIEQDEGTIDLPLGKDRSNPPWQKVDMAEGRPAVTHYRVLARRENSTLVALEPETGRTHQLRVHMLSLGHPILGDDFYGRTQEFGQGTVEEASPRLCLHAERLSFKHPWSNKPMTFVSRAPF</sequence>
<dbReference type="EMBL" id="CP000507">
    <property type="protein sequence ID" value="ABM00403.1"/>
    <property type="molecule type" value="Genomic_DNA"/>
</dbReference>
<evidence type="ECO:0000256" key="9">
    <source>
        <dbReference type="RuleBase" id="RU362028"/>
    </source>
</evidence>
<comment type="catalytic activity">
    <reaction evidence="9">
        <text>a uridine in RNA = a pseudouridine in RNA</text>
        <dbReference type="Rhea" id="RHEA:48348"/>
        <dbReference type="Rhea" id="RHEA-COMP:12068"/>
        <dbReference type="Rhea" id="RHEA-COMP:12069"/>
        <dbReference type="ChEBI" id="CHEBI:65314"/>
        <dbReference type="ChEBI" id="CHEBI:65315"/>
    </reaction>
</comment>
<dbReference type="HOGENOM" id="CLU_016902_11_1_6"/>
<dbReference type="Proteomes" id="UP000009175">
    <property type="component" value="Chromosome"/>
</dbReference>
<evidence type="ECO:0000256" key="4">
    <source>
        <dbReference type="ARBA" id="ARBA00023235"/>
    </source>
</evidence>
<dbReference type="CDD" id="cd02869">
    <property type="entry name" value="PseudoU_synth_RluA_like"/>
    <property type="match status" value="1"/>
</dbReference>
<evidence type="ECO:0000256" key="6">
    <source>
        <dbReference type="ARBA" id="ARBA00036916"/>
    </source>
</evidence>
<dbReference type="NCBIfam" id="TIGR00005">
    <property type="entry name" value="rluA_subfam"/>
    <property type="match status" value="1"/>
</dbReference>
<dbReference type="STRING" id="326297.Sama_2197"/>
<dbReference type="GO" id="GO:0008033">
    <property type="term" value="P:tRNA processing"/>
    <property type="evidence" value="ECO:0007669"/>
    <property type="project" value="UniProtKB-KW"/>
</dbReference>
<feature type="domain" description="Pseudouridine synthase RsuA/RluA-like" evidence="10">
    <location>
        <begin position="22"/>
        <end position="168"/>
    </location>
</feature>
<evidence type="ECO:0000256" key="1">
    <source>
        <dbReference type="ARBA" id="ARBA00010876"/>
    </source>
</evidence>
<evidence type="ECO:0000256" key="3">
    <source>
        <dbReference type="ARBA" id="ARBA00022694"/>
    </source>
</evidence>
<proteinExistence type="inferred from homology"/>
<evidence type="ECO:0000256" key="8">
    <source>
        <dbReference type="PIRSR" id="PIRSR606225-1"/>
    </source>
</evidence>
<dbReference type="InterPro" id="IPR006224">
    <property type="entry name" value="PsdUridine_synth_RluA-like_CS"/>
</dbReference>
<feature type="active site" evidence="8">
    <location>
        <position position="64"/>
    </location>
</feature>
<dbReference type="PROSITE" id="PS01129">
    <property type="entry name" value="PSI_RLU"/>
    <property type="match status" value="1"/>
</dbReference>
<organism evidence="11 12">
    <name type="scientific">Shewanella amazonensis (strain ATCC BAA-1098 / SB2B)</name>
    <dbReference type="NCBI Taxonomy" id="326297"/>
    <lineage>
        <taxon>Bacteria</taxon>
        <taxon>Pseudomonadati</taxon>
        <taxon>Pseudomonadota</taxon>
        <taxon>Gammaproteobacteria</taxon>
        <taxon>Alteromonadales</taxon>
        <taxon>Shewanellaceae</taxon>
        <taxon>Shewanella</taxon>
    </lineage>
</organism>
<dbReference type="KEGG" id="saz:Sama_2197"/>
<dbReference type="eggNOG" id="COG0564">
    <property type="taxonomic scope" value="Bacteria"/>
</dbReference>
<comment type="catalytic activity">
    <reaction evidence="5">
        <text>uridine(32) in tRNA = pseudouridine(32) in tRNA</text>
        <dbReference type="Rhea" id="RHEA:42544"/>
        <dbReference type="Rhea" id="RHEA-COMP:10107"/>
        <dbReference type="Rhea" id="RHEA-COMP:10108"/>
        <dbReference type="ChEBI" id="CHEBI:65314"/>
        <dbReference type="ChEBI" id="CHEBI:65315"/>
        <dbReference type="EC" id="5.4.99.28"/>
    </reaction>
</comment>
<dbReference type="GO" id="GO:0003723">
    <property type="term" value="F:RNA binding"/>
    <property type="evidence" value="ECO:0007669"/>
    <property type="project" value="InterPro"/>
</dbReference>
<dbReference type="GO" id="GO:0160142">
    <property type="term" value="F:23S rRNA pseudouridine(746) synthase activity"/>
    <property type="evidence" value="ECO:0007669"/>
    <property type="project" value="UniProtKB-EC"/>
</dbReference>
<dbReference type="OrthoDB" id="9785808at2"/>
<evidence type="ECO:0000256" key="2">
    <source>
        <dbReference type="ARBA" id="ARBA00022552"/>
    </source>
</evidence>
<evidence type="ECO:0000313" key="12">
    <source>
        <dbReference type="Proteomes" id="UP000009175"/>
    </source>
</evidence>
<comment type="function">
    <text evidence="9">Responsible for synthesis of pseudouridine from uracil.</text>
</comment>
<dbReference type="GO" id="GO:0016829">
    <property type="term" value="F:lyase activity"/>
    <property type="evidence" value="ECO:0007669"/>
    <property type="project" value="UniProtKB-KW"/>
</dbReference>
<reference evidence="11 12" key="1">
    <citation type="submission" date="2006-12" db="EMBL/GenBank/DDBJ databases">
        <title>Complete sequence of Shewanella amazonensis SB2B.</title>
        <authorList>
            <consortium name="US DOE Joint Genome Institute"/>
            <person name="Copeland A."/>
            <person name="Lucas S."/>
            <person name="Lapidus A."/>
            <person name="Barry K."/>
            <person name="Detter J.C."/>
            <person name="Glavina del Rio T."/>
            <person name="Hammon N."/>
            <person name="Israni S."/>
            <person name="Dalin E."/>
            <person name="Tice H."/>
            <person name="Pitluck S."/>
            <person name="Munk A.C."/>
            <person name="Brettin T."/>
            <person name="Bruce D."/>
            <person name="Han C."/>
            <person name="Tapia R."/>
            <person name="Gilna P."/>
            <person name="Schmutz J."/>
            <person name="Larimer F."/>
            <person name="Land M."/>
            <person name="Hauser L."/>
            <person name="Kyrpides N."/>
            <person name="Mikhailova N."/>
            <person name="Fredrickson J."/>
            <person name="Richardson P."/>
        </authorList>
    </citation>
    <scope>NUCLEOTIDE SEQUENCE [LARGE SCALE GENOMIC DNA]</scope>
    <source>
        <strain evidence="12">ATCC BAA-1098 / SB2B</strain>
    </source>
</reference>
<evidence type="ECO:0000259" key="10">
    <source>
        <dbReference type="Pfam" id="PF00849"/>
    </source>
</evidence>
<dbReference type="InterPro" id="IPR050188">
    <property type="entry name" value="RluA_PseudoU_synthase"/>
</dbReference>
<protein>
    <recommendedName>
        <fullName evidence="9">Pseudouridine synthase</fullName>
        <ecNumber evidence="9">5.4.99.-</ecNumber>
    </recommendedName>
</protein>
<dbReference type="Pfam" id="PF00849">
    <property type="entry name" value="PseudoU_synth_2"/>
    <property type="match status" value="1"/>
</dbReference>
<keyword evidence="2" id="KW-0698">rRNA processing</keyword>
<dbReference type="EC" id="5.4.99.-" evidence="9"/>
<dbReference type="GO" id="GO:0160151">
    <property type="term" value="F:tRNA pseudouridine(32) synthase activity"/>
    <property type="evidence" value="ECO:0007669"/>
    <property type="project" value="UniProtKB-EC"/>
</dbReference>
<comment type="catalytic activity">
    <reaction evidence="6">
        <text>uridine(746) in 23S rRNA = pseudouridine(746) in 23S rRNA</text>
        <dbReference type="Rhea" id="RHEA:42548"/>
        <dbReference type="Rhea" id="RHEA-COMP:10109"/>
        <dbReference type="Rhea" id="RHEA-COMP:10110"/>
        <dbReference type="ChEBI" id="CHEBI:65314"/>
        <dbReference type="ChEBI" id="CHEBI:65315"/>
        <dbReference type="EC" id="5.4.99.29"/>
    </reaction>
</comment>